<dbReference type="GO" id="GO:0016020">
    <property type="term" value="C:membrane"/>
    <property type="evidence" value="ECO:0007669"/>
    <property type="project" value="UniProtKB-SubCell"/>
</dbReference>
<evidence type="ECO:0000256" key="8">
    <source>
        <dbReference type="SAM" id="Phobius"/>
    </source>
</evidence>
<keyword evidence="3 6" id="KW-0812">Transmembrane</keyword>
<dbReference type="PRINTS" id="PR00237">
    <property type="entry name" value="GPCRRHODOPSN"/>
</dbReference>
<dbReference type="Pfam" id="PF10324">
    <property type="entry name" value="7TM_GPCR_Srw"/>
    <property type="match status" value="1"/>
</dbReference>
<dbReference type="PANTHER" id="PTHR47760:SF1">
    <property type="entry name" value="G-PROTEIN COUPLED RECEPTORS FAMILY 1 PROFILE DOMAIN-CONTAINING PROTEIN"/>
    <property type="match status" value="1"/>
</dbReference>
<feature type="transmembrane region" description="Helical" evidence="8">
    <location>
        <begin position="26"/>
        <end position="45"/>
    </location>
</feature>
<organism evidence="10">
    <name type="scientific">Scylla olivacea</name>
    <name type="common">Orange mud crab</name>
    <name type="synonym">Cancer olivacea</name>
    <dbReference type="NCBI Taxonomy" id="85551"/>
    <lineage>
        <taxon>Eukaryota</taxon>
        <taxon>Metazoa</taxon>
        <taxon>Ecdysozoa</taxon>
        <taxon>Arthropoda</taxon>
        <taxon>Crustacea</taxon>
        <taxon>Multicrustacea</taxon>
        <taxon>Malacostraca</taxon>
        <taxon>Eumalacostraca</taxon>
        <taxon>Eucarida</taxon>
        <taxon>Decapoda</taxon>
        <taxon>Pleocyemata</taxon>
        <taxon>Brachyura</taxon>
        <taxon>Eubrachyura</taxon>
        <taxon>Portunoidea</taxon>
        <taxon>Portunidae</taxon>
        <taxon>Portuninae</taxon>
        <taxon>Scylla</taxon>
    </lineage>
</organism>
<evidence type="ECO:0000256" key="4">
    <source>
        <dbReference type="ARBA" id="ARBA00022989"/>
    </source>
</evidence>
<keyword evidence="6" id="KW-0675">Receptor</keyword>
<keyword evidence="4 8" id="KW-1133">Transmembrane helix</keyword>
<feature type="transmembrane region" description="Helical" evidence="8">
    <location>
        <begin position="144"/>
        <end position="161"/>
    </location>
</feature>
<feature type="region of interest" description="Disordered" evidence="7">
    <location>
        <begin position="334"/>
        <end position="371"/>
    </location>
</feature>
<keyword evidence="6" id="KW-0807">Transducer</keyword>
<dbReference type="Gene3D" id="1.20.1070.10">
    <property type="entry name" value="Rhodopsin 7-helix transmembrane proteins"/>
    <property type="match status" value="1"/>
</dbReference>
<feature type="transmembrane region" description="Helical" evidence="8">
    <location>
        <begin position="292"/>
        <end position="312"/>
    </location>
</feature>
<protein>
    <recommendedName>
        <fullName evidence="9">G-protein coupled receptors family 1 profile domain-containing protein</fullName>
    </recommendedName>
</protein>
<proteinExistence type="inferred from homology"/>
<dbReference type="GO" id="GO:0008528">
    <property type="term" value="F:G protein-coupled peptide receptor activity"/>
    <property type="evidence" value="ECO:0007669"/>
    <property type="project" value="InterPro"/>
</dbReference>
<feature type="transmembrane region" description="Helical" evidence="8">
    <location>
        <begin position="97"/>
        <end position="123"/>
    </location>
</feature>
<evidence type="ECO:0000256" key="6">
    <source>
        <dbReference type="RuleBase" id="RU000688"/>
    </source>
</evidence>
<name>A0A0P4WGA1_SCYOL</name>
<dbReference type="InterPro" id="IPR053093">
    <property type="entry name" value="GPCR-like"/>
</dbReference>
<evidence type="ECO:0000256" key="1">
    <source>
        <dbReference type="ARBA" id="ARBA00004370"/>
    </source>
</evidence>
<keyword evidence="6" id="KW-0297">G-protein coupled receptor</keyword>
<dbReference type="AlphaFoldDB" id="A0A0P4WGA1"/>
<dbReference type="PANTHER" id="PTHR47760">
    <property type="entry name" value="G-PROTEIN COUPLED RECEPTOR B0563.6-LIKE PROTEIN-RELATED"/>
    <property type="match status" value="1"/>
</dbReference>
<dbReference type="InterPro" id="IPR019427">
    <property type="entry name" value="7TM_GPCR_serpentine_rcpt_Srw"/>
</dbReference>
<comment type="similarity">
    <text evidence="2 6">Belongs to the G-protein coupled receptor 1 family.</text>
</comment>
<evidence type="ECO:0000256" key="5">
    <source>
        <dbReference type="ARBA" id="ARBA00023136"/>
    </source>
</evidence>
<evidence type="ECO:0000313" key="10">
    <source>
        <dbReference type="EMBL" id="JAI65853.1"/>
    </source>
</evidence>
<feature type="compositionally biased region" description="Basic and acidic residues" evidence="7">
    <location>
        <begin position="334"/>
        <end position="347"/>
    </location>
</feature>
<evidence type="ECO:0000256" key="2">
    <source>
        <dbReference type="ARBA" id="ARBA00010663"/>
    </source>
</evidence>
<evidence type="ECO:0000256" key="3">
    <source>
        <dbReference type="ARBA" id="ARBA00022692"/>
    </source>
</evidence>
<reference evidence="10" key="1">
    <citation type="submission" date="2015-09" db="EMBL/GenBank/DDBJ databases">
        <title>Scylla olivacea transcriptome.</title>
        <authorList>
            <person name="Ikhwanuddin M."/>
        </authorList>
    </citation>
    <scope>NUCLEOTIDE SEQUENCE</scope>
</reference>
<dbReference type="PROSITE" id="PS50262">
    <property type="entry name" value="G_PROTEIN_RECEP_F1_2"/>
    <property type="match status" value="1"/>
</dbReference>
<evidence type="ECO:0000259" key="9">
    <source>
        <dbReference type="PROSITE" id="PS50262"/>
    </source>
</evidence>
<dbReference type="InterPro" id="IPR000276">
    <property type="entry name" value="GPCR_Rhodpsn"/>
</dbReference>
<accession>A0A0P4WGA1</accession>
<dbReference type="SUPFAM" id="SSF81321">
    <property type="entry name" value="Family A G protein-coupled receptor-like"/>
    <property type="match status" value="1"/>
</dbReference>
<comment type="subcellular location">
    <subcellularLocation>
        <location evidence="1">Membrane</location>
    </subcellularLocation>
</comment>
<dbReference type="EMBL" id="GDRN01056229">
    <property type="protein sequence ID" value="JAI65853.1"/>
    <property type="molecule type" value="Transcribed_RNA"/>
</dbReference>
<feature type="transmembrane region" description="Helical" evidence="8">
    <location>
        <begin position="201"/>
        <end position="227"/>
    </location>
</feature>
<feature type="compositionally biased region" description="Low complexity" evidence="7">
    <location>
        <begin position="359"/>
        <end position="371"/>
    </location>
</feature>
<feature type="domain" description="G-protein coupled receptors family 1 profile" evidence="9">
    <location>
        <begin position="37"/>
        <end position="309"/>
    </location>
</feature>
<evidence type="ECO:0000256" key="7">
    <source>
        <dbReference type="SAM" id="MobiDB-lite"/>
    </source>
</evidence>
<feature type="transmembrane region" description="Helical" evidence="8">
    <location>
        <begin position="248"/>
        <end position="272"/>
    </location>
</feature>
<keyword evidence="5 8" id="KW-0472">Membrane</keyword>
<sequence>MTQLTPRVASTMAEVDAVHWVVYRNVLPVLVFAGIILNVLCLVVLSRPSLRSTRVVWYFLALASSDLLVCVFHIPVITTITGCTFSSYGEAYYFTHFGWTMIGVCQSFGTYVIVWLSLDRFIAVWMYEIYPKIQQRPHVKRNRLLATAMACVTFHLVYMVLADLTCSTEDEGDEECTRGHWISVSGYQYQFEKTWHKVYCVIYGLFIRWFPSCLLIFFNAGLVVGIVQGRVNLPVGIKTPGRSGEHKLVIITIAITASYILFTLPIMIYITGFAEALPDRCGGNHPKEVLRAVGNTLQLLEHVIHIVFLVGLNSRFRKELKILLRLEKRADDDYCHEQDGEKEEPKSRSKLAPPHSFNTHSTTPTPPTLTQDLSLSTADVAVL</sequence>
<feature type="transmembrane region" description="Helical" evidence="8">
    <location>
        <begin position="57"/>
        <end position="77"/>
    </location>
</feature>
<dbReference type="InterPro" id="IPR017452">
    <property type="entry name" value="GPCR_Rhodpsn_7TM"/>
</dbReference>
<dbReference type="CDD" id="cd14978">
    <property type="entry name" value="7tmA_FMRFamide_R-like"/>
    <property type="match status" value="1"/>
</dbReference>
<dbReference type="PROSITE" id="PS00237">
    <property type="entry name" value="G_PROTEIN_RECEP_F1_1"/>
    <property type="match status" value="1"/>
</dbReference>